<dbReference type="Gene3D" id="1.10.10.10">
    <property type="entry name" value="Winged helix-like DNA-binding domain superfamily/Winged helix DNA-binding domain"/>
    <property type="match status" value="1"/>
</dbReference>
<feature type="domain" description="Methylated-DNA-[protein]-cysteine S-methyltransferase DNA binding" evidence="10">
    <location>
        <begin position="91"/>
        <end position="171"/>
    </location>
</feature>
<dbReference type="InterPro" id="IPR014048">
    <property type="entry name" value="MethylDNA_cys_MeTrfase_DNA-bd"/>
</dbReference>
<gene>
    <name evidence="12" type="ORF">EYB31_03090</name>
</gene>
<dbReference type="GO" id="GO:0006307">
    <property type="term" value="P:DNA alkylation repair"/>
    <property type="evidence" value="ECO:0007669"/>
    <property type="project" value="UniProtKB-UniRule"/>
</dbReference>
<keyword evidence="4 9" id="KW-0489">Methyltransferase</keyword>
<dbReference type="HAMAP" id="MF_00772">
    <property type="entry name" value="OGT"/>
    <property type="match status" value="1"/>
</dbReference>
<dbReference type="InterPro" id="IPR036388">
    <property type="entry name" value="WH-like_DNA-bd_sf"/>
</dbReference>
<evidence type="ECO:0000256" key="5">
    <source>
        <dbReference type="ARBA" id="ARBA00022679"/>
    </source>
</evidence>
<dbReference type="PANTHER" id="PTHR10815">
    <property type="entry name" value="METHYLATED-DNA--PROTEIN-CYSTEINE METHYLTRANSFERASE"/>
    <property type="match status" value="1"/>
</dbReference>
<name>A0A4Q9DVL6_9BACL</name>
<comment type="function">
    <text evidence="9">Involved in the cellular defense against the biological effects of O6-methylguanine (O6-MeG) and O4-methylthymine (O4-MeT) in DNA. Repairs the methylated nucleobase in DNA by stoichiometrically transferring the methyl group to a cysteine residue in the enzyme. This is a suicide reaction: the enzyme is irreversibly inactivated.</text>
</comment>
<keyword evidence="5 9" id="KW-0808">Transferase</keyword>
<sequence length="182" mass="19962">MKATMKPTIYWSLLQYGGWRFYIAATEKGLLFVGSDNKPFSEVSKWAEARLSGSELVQDDEKLQPYAVQLTEYLQGERTSFTFPLDLRGTPFQLAVWDALCQIPYGATWSYSDIARSIQRPLAVRAVGAAIGANPVTITVPCHRVIGKTGALTGYRGGLAMKTRLLELEGASTAGAESKRHA</sequence>
<organism evidence="12 13">
    <name type="scientific">Paenibacillus thalictri</name>
    <dbReference type="NCBI Taxonomy" id="2527873"/>
    <lineage>
        <taxon>Bacteria</taxon>
        <taxon>Bacillati</taxon>
        <taxon>Bacillota</taxon>
        <taxon>Bacilli</taxon>
        <taxon>Bacillales</taxon>
        <taxon>Paenibacillaceae</taxon>
        <taxon>Paenibacillus</taxon>
    </lineage>
</organism>
<reference evidence="12 13" key="1">
    <citation type="submission" date="2019-02" db="EMBL/GenBank/DDBJ databases">
        <title>Paenibacillus sp. nov., isolated from surface-sterilized tissue of Thalictrum simplex L.</title>
        <authorList>
            <person name="Tuo L."/>
        </authorList>
    </citation>
    <scope>NUCLEOTIDE SEQUENCE [LARGE SCALE GENOMIC DNA]</scope>
    <source>
        <strain evidence="12 13">N2SHLJ1</strain>
    </source>
</reference>
<comment type="similarity">
    <text evidence="2 9">Belongs to the MGMT family.</text>
</comment>
<evidence type="ECO:0000256" key="8">
    <source>
        <dbReference type="ARBA" id="ARBA00049348"/>
    </source>
</evidence>
<dbReference type="GO" id="GO:0003908">
    <property type="term" value="F:methylated-DNA-[protein]-cysteine S-methyltransferase activity"/>
    <property type="evidence" value="ECO:0007669"/>
    <property type="project" value="UniProtKB-UniRule"/>
</dbReference>
<dbReference type="PANTHER" id="PTHR10815:SF12">
    <property type="entry name" value="METHYLATED-DNA--PROTEIN-CYSTEINE METHYLTRANSFERASE, INDUCIBLE"/>
    <property type="match status" value="1"/>
</dbReference>
<comment type="caution">
    <text evidence="12">The sequence shown here is derived from an EMBL/GenBank/DDBJ whole genome shotgun (WGS) entry which is preliminary data.</text>
</comment>
<comment type="catalytic activity">
    <reaction evidence="8 9">
        <text>a 6-O-methyl-2'-deoxyguanosine in DNA + L-cysteinyl-[protein] = S-methyl-L-cysteinyl-[protein] + a 2'-deoxyguanosine in DNA</text>
        <dbReference type="Rhea" id="RHEA:24000"/>
        <dbReference type="Rhea" id="RHEA-COMP:10131"/>
        <dbReference type="Rhea" id="RHEA-COMP:10132"/>
        <dbReference type="Rhea" id="RHEA-COMP:11367"/>
        <dbReference type="Rhea" id="RHEA-COMP:11368"/>
        <dbReference type="ChEBI" id="CHEBI:29950"/>
        <dbReference type="ChEBI" id="CHEBI:82612"/>
        <dbReference type="ChEBI" id="CHEBI:85445"/>
        <dbReference type="ChEBI" id="CHEBI:85448"/>
        <dbReference type="EC" id="2.1.1.63"/>
    </reaction>
</comment>
<dbReference type="GO" id="GO:0005737">
    <property type="term" value="C:cytoplasm"/>
    <property type="evidence" value="ECO:0007669"/>
    <property type="project" value="UniProtKB-SubCell"/>
</dbReference>
<dbReference type="GO" id="GO:0032259">
    <property type="term" value="P:methylation"/>
    <property type="evidence" value="ECO:0007669"/>
    <property type="project" value="UniProtKB-KW"/>
</dbReference>
<dbReference type="NCBIfam" id="TIGR00589">
    <property type="entry name" value="ogt"/>
    <property type="match status" value="1"/>
</dbReference>
<evidence type="ECO:0000256" key="9">
    <source>
        <dbReference type="HAMAP-Rule" id="MF_00772"/>
    </source>
</evidence>
<keyword evidence="13" id="KW-1185">Reference proteome</keyword>
<evidence type="ECO:0000256" key="6">
    <source>
        <dbReference type="ARBA" id="ARBA00022763"/>
    </source>
</evidence>
<dbReference type="CDD" id="cd06445">
    <property type="entry name" value="ATase"/>
    <property type="match status" value="1"/>
</dbReference>
<dbReference type="InterPro" id="IPR008332">
    <property type="entry name" value="MethylG_MeTrfase_N"/>
</dbReference>
<comment type="subcellular location">
    <subcellularLocation>
        <location evidence="9">Cytoplasm</location>
    </subcellularLocation>
</comment>
<dbReference type="SUPFAM" id="SSF46767">
    <property type="entry name" value="Methylated DNA-protein cysteine methyltransferase, C-terminal domain"/>
    <property type="match status" value="1"/>
</dbReference>
<evidence type="ECO:0000259" key="11">
    <source>
        <dbReference type="Pfam" id="PF02870"/>
    </source>
</evidence>
<dbReference type="AlphaFoldDB" id="A0A4Q9DVL6"/>
<dbReference type="EC" id="2.1.1.63" evidence="9"/>
<feature type="active site" description="Nucleophile; methyl group acceptor" evidence="9">
    <location>
        <position position="142"/>
    </location>
</feature>
<dbReference type="Gene3D" id="3.30.160.70">
    <property type="entry name" value="Methylated DNA-protein cysteine methyltransferase domain"/>
    <property type="match status" value="1"/>
</dbReference>
<evidence type="ECO:0000256" key="3">
    <source>
        <dbReference type="ARBA" id="ARBA00022490"/>
    </source>
</evidence>
<dbReference type="InterPro" id="IPR001497">
    <property type="entry name" value="MethylDNA_cys_MeTrfase_AS"/>
</dbReference>
<evidence type="ECO:0000256" key="2">
    <source>
        <dbReference type="ARBA" id="ARBA00008711"/>
    </source>
</evidence>
<evidence type="ECO:0000259" key="10">
    <source>
        <dbReference type="Pfam" id="PF01035"/>
    </source>
</evidence>
<dbReference type="InterPro" id="IPR036631">
    <property type="entry name" value="MGMT_N_sf"/>
</dbReference>
<dbReference type="FunFam" id="1.10.10.10:FF:000214">
    <property type="entry name" value="Methylated-DNA--protein-cysteine methyltransferase"/>
    <property type="match status" value="1"/>
</dbReference>
<dbReference type="PROSITE" id="PS00374">
    <property type="entry name" value="MGMT"/>
    <property type="match status" value="1"/>
</dbReference>
<evidence type="ECO:0000256" key="7">
    <source>
        <dbReference type="ARBA" id="ARBA00023204"/>
    </source>
</evidence>
<dbReference type="EMBL" id="SIRE01000003">
    <property type="protein sequence ID" value="TBL81094.1"/>
    <property type="molecule type" value="Genomic_DNA"/>
</dbReference>
<dbReference type="Pfam" id="PF01035">
    <property type="entry name" value="DNA_binding_1"/>
    <property type="match status" value="1"/>
</dbReference>
<keyword evidence="3 9" id="KW-0963">Cytoplasm</keyword>
<keyword evidence="6 9" id="KW-0227">DNA damage</keyword>
<dbReference type="InterPro" id="IPR023546">
    <property type="entry name" value="MGMT"/>
</dbReference>
<comment type="miscellaneous">
    <text evidence="9">This enzyme catalyzes only one turnover and therefore is not strictly catalytic. According to one definition, an enzyme is a biocatalyst that acts repeatedly and over many reaction cycles.</text>
</comment>
<evidence type="ECO:0000313" key="13">
    <source>
        <dbReference type="Proteomes" id="UP000293142"/>
    </source>
</evidence>
<proteinExistence type="inferred from homology"/>
<dbReference type="InterPro" id="IPR036217">
    <property type="entry name" value="MethylDNA_cys_MeTrfase_DNAb"/>
</dbReference>
<protein>
    <recommendedName>
        <fullName evidence="9">Methylated-DNA--protein-cysteine methyltransferase</fullName>
        <ecNumber evidence="9">2.1.1.63</ecNumber>
    </recommendedName>
    <alternativeName>
        <fullName evidence="9">6-O-methylguanine-DNA methyltransferase</fullName>
        <shortName evidence="9">MGMT</shortName>
    </alternativeName>
    <alternativeName>
        <fullName evidence="9">O-6-methylguanine-DNA-alkyltransferase</fullName>
    </alternativeName>
</protein>
<evidence type="ECO:0000256" key="1">
    <source>
        <dbReference type="ARBA" id="ARBA00001286"/>
    </source>
</evidence>
<comment type="catalytic activity">
    <reaction evidence="1 9">
        <text>a 4-O-methyl-thymidine in DNA + L-cysteinyl-[protein] = a thymidine in DNA + S-methyl-L-cysteinyl-[protein]</text>
        <dbReference type="Rhea" id="RHEA:53428"/>
        <dbReference type="Rhea" id="RHEA-COMP:10131"/>
        <dbReference type="Rhea" id="RHEA-COMP:10132"/>
        <dbReference type="Rhea" id="RHEA-COMP:13555"/>
        <dbReference type="Rhea" id="RHEA-COMP:13556"/>
        <dbReference type="ChEBI" id="CHEBI:29950"/>
        <dbReference type="ChEBI" id="CHEBI:82612"/>
        <dbReference type="ChEBI" id="CHEBI:137386"/>
        <dbReference type="ChEBI" id="CHEBI:137387"/>
        <dbReference type="EC" id="2.1.1.63"/>
    </reaction>
</comment>
<evidence type="ECO:0000313" key="12">
    <source>
        <dbReference type="EMBL" id="TBL81094.1"/>
    </source>
</evidence>
<dbReference type="SUPFAM" id="SSF53155">
    <property type="entry name" value="Methylated DNA-protein cysteine methyltransferase domain"/>
    <property type="match status" value="1"/>
</dbReference>
<accession>A0A4Q9DVL6</accession>
<dbReference type="RefSeq" id="WP_131011806.1">
    <property type="nucleotide sequence ID" value="NZ_SIRE01000003.1"/>
</dbReference>
<dbReference type="Pfam" id="PF02870">
    <property type="entry name" value="Methyltransf_1N"/>
    <property type="match status" value="1"/>
</dbReference>
<dbReference type="Proteomes" id="UP000293142">
    <property type="component" value="Unassembled WGS sequence"/>
</dbReference>
<dbReference type="OrthoDB" id="9802228at2"/>
<feature type="domain" description="Methylguanine DNA methyltransferase ribonuclease-like" evidence="11">
    <location>
        <begin position="9"/>
        <end position="87"/>
    </location>
</feature>
<evidence type="ECO:0000256" key="4">
    <source>
        <dbReference type="ARBA" id="ARBA00022603"/>
    </source>
</evidence>
<keyword evidence="7 9" id="KW-0234">DNA repair</keyword>